<organism evidence="6 7">
    <name type="scientific">Paraglaciecola mesophila KMM 241</name>
    <dbReference type="NCBI Taxonomy" id="1128912"/>
    <lineage>
        <taxon>Bacteria</taxon>
        <taxon>Pseudomonadati</taxon>
        <taxon>Pseudomonadota</taxon>
        <taxon>Gammaproteobacteria</taxon>
        <taxon>Alteromonadales</taxon>
        <taxon>Alteromonadaceae</taxon>
        <taxon>Paraglaciecola</taxon>
    </lineage>
</organism>
<keyword evidence="6" id="KW-0012">Acyltransferase</keyword>
<reference evidence="6 7" key="1">
    <citation type="journal article" date="2017" name="Antonie Van Leeuwenhoek">
        <title>Rhizobium rhizosphaerae sp. nov., a novel species isolated from rice rhizosphere.</title>
        <authorList>
            <person name="Zhao J.J."/>
            <person name="Zhang J."/>
            <person name="Zhang R.J."/>
            <person name="Zhang C.W."/>
            <person name="Yin H.Q."/>
            <person name="Zhang X.X."/>
        </authorList>
    </citation>
    <scope>NUCLEOTIDE SEQUENCE [LARGE SCALE GENOMIC DNA]</scope>
    <source>
        <strain evidence="6 7">KMM 241</strain>
    </source>
</reference>
<evidence type="ECO:0000256" key="3">
    <source>
        <dbReference type="ARBA" id="ARBA00022801"/>
    </source>
</evidence>
<dbReference type="AlphaFoldDB" id="K6ZB30"/>
<sequence length="582" mass="62270">MKFHLLAFGVLSVSLWGCSSAENQTELKATLPKQQAMVVTANPHATAAGLEILRAGGSAVDAAIAIESVLSLVEPQSSGLAGGAFMVHYDNETKSLAVYDGRESAPSGAKPDMFMLENGDSMSYIDAKTSGLSTGVPGIVSMLSMAHKDQGTLEWSSLFSYASKLATDGFEISPRLHGMLERFGKYIPSTRDQGPLDAHNYFFDEAGQPHPTGYILKNPEYAKTLQIIANDPSEFYHGDIAKKIAAMVQQQPRAGSLTAEDIAAYQAVKRTALCQDYRDTQICGAPPPSSWLAVGMIMGILENGPRPSAAGPDDPNNWAVLAQAQQLAYADRDQFIADPNFIDMPITGMLNKEYLAKRATLISDKATPETYAVGDPWAYNGTQSSETAGIDATRDVHGTTHFVIVDTKGDVVSMTATVESIFGTTRMVGGMFLNNQLTDFSFQHHDKNGNAIVNAVAANKRPRSSMSPSIVLDKDGEFLLATGSPGGNNIIAYTVKTLVGVFEWDLNPQAAVDLPNMVARGKTVRLEKDVAPESLISAMKDMGFDVDASKGENSGLSVIMRQPDGSLEGAADKRREGVIGTL</sequence>
<evidence type="ECO:0000256" key="1">
    <source>
        <dbReference type="ARBA" id="ARBA00009381"/>
    </source>
</evidence>
<name>K6ZB30_9ALTE</name>
<feature type="signal peptide" evidence="5">
    <location>
        <begin position="1"/>
        <end position="21"/>
    </location>
</feature>
<dbReference type="Pfam" id="PF01019">
    <property type="entry name" value="G_glu_transpept"/>
    <property type="match status" value="1"/>
</dbReference>
<dbReference type="PANTHER" id="PTHR43199">
    <property type="entry name" value="GLUTATHIONE HYDROLASE"/>
    <property type="match status" value="1"/>
</dbReference>
<feature type="chain" id="PRO_5003898222" evidence="5">
    <location>
        <begin position="22"/>
        <end position="582"/>
    </location>
</feature>
<dbReference type="InterPro" id="IPR029055">
    <property type="entry name" value="Ntn_hydrolases_N"/>
</dbReference>
<dbReference type="InterPro" id="IPR051792">
    <property type="entry name" value="GGT_bact"/>
</dbReference>
<dbReference type="InterPro" id="IPR043138">
    <property type="entry name" value="GGT_lsub"/>
</dbReference>
<dbReference type="eggNOG" id="COG0405">
    <property type="taxonomic scope" value="Bacteria"/>
</dbReference>
<evidence type="ECO:0000256" key="4">
    <source>
        <dbReference type="ARBA" id="ARBA00023145"/>
    </source>
</evidence>
<dbReference type="OrthoDB" id="5297205at2"/>
<dbReference type="Proteomes" id="UP000006263">
    <property type="component" value="Unassembled WGS sequence"/>
</dbReference>
<evidence type="ECO:0000256" key="5">
    <source>
        <dbReference type="SAM" id="SignalP"/>
    </source>
</evidence>
<evidence type="ECO:0000313" key="6">
    <source>
        <dbReference type="EMBL" id="GAC26188.1"/>
    </source>
</evidence>
<protein>
    <submittedName>
        <fullName evidence="6">Gamma-glutamyltranspeptidase</fullName>
        <ecNumber evidence="6">2.3.2.2</ecNumber>
    </submittedName>
</protein>
<keyword evidence="3" id="KW-0378">Hydrolase</keyword>
<dbReference type="RefSeq" id="WP_006994339.1">
    <property type="nucleotide sequence ID" value="NZ_BAEP01000075.1"/>
</dbReference>
<dbReference type="InterPro" id="IPR043137">
    <property type="entry name" value="GGT_ssub_C"/>
</dbReference>
<dbReference type="GO" id="GO:0103068">
    <property type="term" value="F:leukotriene C4 gamma-glutamyl transferase activity"/>
    <property type="evidence" value="ECO:0007669"/>
    <property type="project" value="UniProtKB-EC"/>
</dbReference>
<dbReference type="Gene3D" id="1.10.246.130">
    <property type="match status" value="1"/>
</dbReference>
<dbReference type="EC" id="2.3.2.2" evidence="6"/>
<dbReference type="Gene3D" id="3.60.20.40">
    <property type="match status" value="1"/>
</dbReference>
<evidence type="ECO:0000313" key="7">
    <source>
        <dbReference type="Proteomes" id="UP000006263"/>
    </source>
</evidence>
<dbReference type="GO" id="GO:0016787">
    <property type="term" value="F:hydrolase activity"/>
    <property type="evidence" value="ECO:0007669"/>
    <property type="project" value="UniProtKB-KW"/>
</dbReference>
<evidence type="ECO:0000256" key="2">
    <source>
        <dbReference type="ARBA" id="ARBA00022679"/>
    </source>
</evidence>
<keyword evidence="2 6" id="KW-0808">Transferase</keyword>
<accession>K6ZB30</accession>
<gene>
    <name evidence="6" type="primary">ggt</name>
    <name evidence="6" type="ORF">GMES_3915</name>
</gene>
<dbReference type="SUPFAM" id="SSF56235">
    <property type="entry name" value="N-terminal nucleophile aminohydrolases (Ntn hydrolases)"/>
    <property type="match status" value="1"/>
</dbReference>
<dbReference type="PANTHER" id="PTHR43199:SF1">
    <property type="entry name" value="GLUTATHIONE HYDROLASE PROENZYME"/>
    <property type="match status" value="1"/>
</dbReference>
<proteinExistence type="inferred from homology"/>
<keyword evidence="4" id="KW-0865">Zymogen</keyword>
<dbReference type="EMBL" id="BAEP01000075">
    <property type="protein sequence ID" value="GAC26188.1"/>
    <property type="molecule type" value="Genomic_DNA"/>
</dbReference>
<comment type="similarity">
    <text evidence="1">Belongs to the gamma-glutamyltransferase family.</text>
</comment>
<keyword evidence="5" id="KW-0732">Signal</keyword>
<comment type="caution">
    <text evidence="6">The sequence shown here is derived from an EMBL/GenBank/DDBJ whole genome shotgun (WGS) entry which is preliminary data.</text>
</comment>
<dbReference type="PRINTS" id="PR01210">
    <property type="entry name" value="GGTRANSPTASE"/>
</dbReference>